<comment type="caution">
    <text evidence="2">The sequence shown here is derived from an EMBL/GenBank/DDBJ whole genome shotgun (WGS) entry which is preliminary data.</text>
</comment>
<organism evidence="2 3">
    <name type="scientific">Ilyodon furcidens</name>
    <name type="common">goldbreast splitfin</name>
    <dbReference type="NCBI Taxonomy" id="33524"/>
    <lineage>
        <taxon>Eukaryota</taxon>
        <taxon>Metazoa</taxon>
        <taxon>Chordata</taxon>
        <taxon>Craniata</taxon>
        <taxon>Vertebrata</taxon>
        <taxon>Euteleostomi</taxon>
        <taxon>Actinopterygii</taxon>
        <taxon>Neopterygii</taxon>
        <taxon>Teleostei</taxon>
        <taxon>Neoteleostei</taxon>
        <taxon>Acanthomorphata</taxon>
        <taxon>Ovalentaria</taxon>
        <taxon>Atherinomorphae</taxon>
        <taxon>Cyprinodontiformes</taxon>
        <taxon>Goodeidae</taxon>
        <taxon>Ilyodon</taxon>
    </lineage>
</organism>
<feature type="region of interest" description="Disordered" evidence="1">
    <location>
        <begin position="1"/>
        <end position="30"/>
    </location>
</feature>
<sequence length="83" mass="9581">MKTRPWRLELRSNIPPGQQSSADRSTEQKRNLRECITLSLKSSNQCPQCRATVPTDRMDFTTNHILKSLAEKAKETQKIKHSE</sequence>
<evidence type="ECO:0000256" key="1">
    <source>
        <dbReference type="SAM" id="MobiDB-lite"/>
    </source>
</evidence>
<evidence type="ECO:0000313" key="3">
    <source>
        <dbReference type="Proteomes" id="UP001482620"/>
    </source>
</evidence>
<accession>A0ABV0V8X0</accession>
<proteinExistence type="predicted"/>
<feature type="non-terminal residue" evidence="2">
    <location>
        <position position="83"/>
    </location>
</feature>
<dbReference type="Gene3D" id="3.30.40.10">
    <property type="entry name" value="Zinc/RING finger domain, C3HC4 (zinc finger)"/>
    <property type="match status" value="1"/>
</dbReference>
<evidence type="ECO:0000313" key="2">
    <source>
        <dbReference type="EMBL" id="MEQ2253103.1"/>
    </source>
</evidence>
<keyword evidence="3" id="KW-1185">Reference proteome</keyword>
<dbReference type="SUPFAM" id="SSF57850">
    <property type="entry name" value="RING/U-box"/>
    <property type="match status" value="1"/>
</dbReference>
<dbReference type="InterPro" id="IPR013083">
    <property type="entry name" value="Znf_RING/FYVE/PHD"/>
</dbReference>
<dbReference type="EMBL" id="JAHRIQ010096656">
    <property type="protein sequence ID" value="MEQ2253103.1"/>
    <property type="molecule type" value="Genomic_DNA"/>
</dbReference>
<gene>
    <name evidence="2" type="ORF">ILYODFUR_028718</name>
</gene>
<protein>
    <submittedName>
        <fullName evidence="2">Uncharacterized protein</fullName>
    </submittedName>
</protein>
<feature type="compositionally biased region" description="Basic and acidic residues" evidence="1">
    <location>
        <begin position="1"/>
        <end position="10"/>
    </location>
</feature>
<reference evidence="2 3" key="1">
    <citation type="submission" date="2021-06" db="EMBL/GenBank/DDBJ databases">
        <authorList>
            <person name="Palmer J.M."/>
        </authorList>
    </citation>
    <scope>NUCLEOTIDE SEQUENCE [LARGE SCALE GENOMIC DNA]</scope>
    <source>
        <strain evidence="3">if_2019</strain>
        <tissue evidence="2">Muscle</tissue>
    </source>
</reference>
<dbReference type="Proteomes" id="UP001482620">
    <property type="component" value="Unassembled WGS sequence"/>
</dbReference>
<name>A0ABV0V8X0_9TELE</name>